<dbReference type="AlphaFoldDB" id="A0A1X2GNC2"/>
<evidence type="ECO:0000313" key="3">
    <source>
        <dbReference type="EMBL" id="ORX57644.1"/>
    </source>
</evidence>
<dbReference type="GO" id="GO:0005737">
    <property type="term" value="C:cytoplasm"/>
    <property type="evidence" value="ECO:0007669"/>
    <property type="project" value="TreeGrafter"/>
</dbReference>
<dbReference type="PANTHER" id="PTHR11538:SF26">
    <property type="entry name" value="FERREDOXIN-FOLD ANTICODON-BINDING DOMAIN-CONTAINING PROTEIN 1"/>
    <property type="match status" value="1"/>
</dbReference>
<name>A0A1X2GNC2_9FUNG</name>
<dbReference type="Pfam" id="PF10354">
    <property type="entry name" value="BMT5-like"/>
    <property type="match status" value="1"/>
</dbReference>
<evidence type="ECO:0000259" key="2">
    <source>
        <dbReference type="Pfam" id="PF10354"/>
    </source>
</evidence>
<organism evidence="3 4">
    <name type="scientific">Hesseltinella vesiculosa</name>
    <dbReference type="NCBI Taxonomy" id="101127"/>
    <lineage>
        <taxon>Eukaryota</taxon>
        <taxon>Fungi</taxon>
        <taxon>Fungi incertae sedis</taxon>
        <taxon>Mucoromycota</taxon>
        <taxon>Mucoromycotina</taxon>
        <taxon>Mucoromycetes</taxon>
        <taxon>Mucorales</taxon>
        <taxon>Cunninghamellaceae</taxon>
        <taxon>Hesseltinella</taxon>
    </lineage>
</organism>
<accession>A0A1X2GNC2</accession>
<protein>
    <recommendedName>
        <fullName evidence="2">25S rRNA (uridine-N(3))-methyltransferase BMT5-like domain-containing protein</fullName>
    </recommendedName>
</protein>
<dbReference type="Proteomes" id="UP000242146">
    <property type="component" value="Unassembled WGS sequence"/>
</dbReference>
<feature type="region of interest" description="Disordered" evidence="1">
    <location>
        <begin position="320"/>
        <end position="358"/>
    </location>
</feature>
<dbReference type="GO" id="GO:0070042">
    <property type="term" value="F:rRNA (uridine-N3-)-methyltransferase activity"/>
    <property type="evidence" value="ECO:0007669"/>
    <property type="project" value="InterPro"/>
</dbReference>
<gene>
    <name evidence="3" type="ORF">DM01DRAFT_1334239</name>
</gene>
<dbReference type="EMBL" id="MCGT01000008">
    <property type="protein sequence ID" value="ORX57644.1"/>
    <property type="molecule type" value="Genomic_DNA"/>
</dbReference>
<proteinExistence type="predicted"/>
<reference evidence="3 4" key="1">
    <citation type="submission" date="2016-07" db="EMBL/GenBank/DDBJ databases">
        <title>Pervasive Adenine N6-methylation of Active Genes in Fungi.</title>
        <authorList>
            <consortium name="DOE Joint Genome Institute"/>
            <person name="Mondo S.J."/>
            <person name="Dannebaum R.O."/>
            <person name="Kuo R.C."/>
            <person name="Labutti K."/>
            <person name="Haridas S."/>
            <person name="Kuo A."/>
            <person name="Salamov A."/>
            <person name="Ahrendt S.R."/>
            <person name="Lipzen A."/>
            <person name="Sullivan W."/>
            <person name="Andreopoulos W.B."/>
            <person name="Clum A."/>
            <person name="Lindquist E."/>
            <person name="Daum C."/>
            <person name="Ramamoorthy G.K."/>
            <person name="Gryganskyi A."/>
            <person name="Culley D."/>
            <person name="Magnuson J.K."/>
            <person name="James T.Y."/>
            <person name="O'Malley M.A."/>
            <person name="Stajich J.E."/>
            <person name="Spatafora J.W."/>
            <person name="Visel A."/>
            <person name="Grigoriev I.V."/>
        </authorList>
    </citation>
    <scope>NUCLEOTIDE SEQUENCE [LARGE SCALE GENOMIC DNA]</scope>
    <source>
        <strain evidence="3 4">NRRL 3301</strain>
    </source>
</reference>
<evidence type="ECO:0000313" key="4">
    <source>
        <dbReference type="Proteomes" id="UP000242146"/>
    </source>
</evidence>
<dbReference type="OrthoDB" id="273345at2759"/>
<dbReference type="InterPro" id="IPR019446">
    <property type="entry name" value="BMT5-like"/>
</dbReference>
<sequence length="358" mass="40588">MPPKRKLKTALQNVLADSKRRKVEDQKTKVRADMMERQKQNAMYGGRRQKKLKTCPQGQDSVSTAIRHTKPLIVCNEKDRVLLVGEGNFSFAASLVHLFYMHGAEHLTATCFDSKEVLYEKYGDEAKENIDTITTMGGTILFDVDATKIDKHQRIGQNRYSKIIFNFPHAGKGIKDEQRNIESNQALLSGFFKAASALLTHKHNPIDTKDNDDAELTSKTQAAKARPDGQLELDGEVYVTMKTGKPYDDWKVKFVAKWTGVMGMKTSMPFDPHAFPGYCHRRTIGFKDGMSMANNEEILKANPRTCVFVHKHVIERRVEHAKQGKRLAAKNRQSGKHRKLEADSDDEAIDRDRRAQGN</sequence>
<dbReference type="GO" id="GO:0070475">
    <property type="term" value="P:rRNA base methylation"/>
    <property type="evidence" value="ECO:0007669"/>
    <property type="project" value="InterPro"/>
</dbReference>
<dbReference type="PANTHER" id="PTHR11538">
    <property type="entry name" value="PHENYLALANYL-TRNA SYNTHETASE"/>
    <property type="match status" value="1"/>
</dbReference>
<feature type="region of interest" description="Disordered" evidence="1">
    <location>
        <begin position="1"/>
        <end position="29"/>
    </location>
</feature>
<feature type="compositionally biased region" description="Basic residues" evidence="1">
    <location>
        <begin position="323"/>
        <end position="339"/>
    </location>
</feature>
<comment type="caution">
    <text evidence="3">The sequence shown here is derived from an EMBL/GenBank/DDBJ whole genome shotgun (WGS) entry which is preliminary data.</text>
</comment>
<keyword evidence="4" id="KW-1185">Reference proteome</keyword>
<dbReference type="STRING" id="101127.A0A1X2GNC2"/>
<evidence type="ECO:0000256" key="1">
    <source>
        <dbReference type="SAM" id="MobiDB-lite"/>
    </source>
</evidence>
<feature type="domain" description="25S rRNA (uridine-N(3))-methyltransferase BMT5-like" evidence="2">
    <location>
        <begin position="82"/>
        <end position="282"/>
    </location>
</feature>